<dbReference type="Gramene" id="rna2378">
    <property type="protein sequence ID" value="RHN78731.1"/>
    <property type="gene ID" value="gene2378"/>
</dbReference>
<accession>A0A396JPW3</accession>
<reference evidence="2" key="1">
    <citation type="journal article" date="2018" name="Nat. Plants">
        <title>Whole-genome landscape of Medicago truncatula symbiotic genes.</title>
        <authorList>
            <person name="Pecrix Y."/>
            <person name="Staton S.E."/>
            <person name="Sallet E."/>
            <person name="Lelandais-Briere C."/>
            <person name="Moreau S."/>
            <person name="Carrere S."/>
            <person name="Blein T."/>
            <person name="Jardinaud M.F."/>
            <person name="Latrasse D."/>
            <person name="Zouine M."/>
            <person name="Zahm M."/>
            <person name="Kreplak J."/>
            <person name="Mayjonade B."/>
            <person name="Satge C."/>
            <person name="Perez M."/>
            <person name="Cauet S."/>
            <person name="Marande W."/>
            <person name="Chantry-Darmon C."/>
            <person name="Lopez-Roques C."/>
            <person name="Bouchez O."/>
            <person name="Berard A."/>
            <person name="Debelle F."/>
            <person name="Munos S."/>
            <person name="Bendahmane A."/>
            <person name="Berges H."/>
            <person name="Niebel A."/>
            <person name="Buitink J."/>
            <person name="Frugier F."/>
            <person name="Benhamed M."/>
            <person name="Crespi M."/>
            <person name="Gouzy J."/>
            <person name="Gamas P."/>
        </authorList>
    </citation>
    <scope>NUCLEOTIDE SEQUENCE [LARGE SCALE GENOMIC DNA]</scope>
    <source>
        <strain evidence="2">cv. Jemalong A17</strain>
    </source>
</reference>
<dbReference type="Proteomes" id="UP000265566">
    <property type="component" value="Chromosome 1"/>
</dbReference>
<dbReference type="AlphaFoldDB" id="A0A396JPW3"/>
<proteinExistence type="predicted"/>
<protein>
    <submittedName>
        <fullName evidence="1">Uncharacterized protein</fullName>
    </submittedName>
</protein>
<gene>
    <name evidence="1" type="ORF">MtrunA17_Chr1g0169151</name>
</gene>
<organism evidence="1 2">
    <name type="scientific">Medicago truncatula</name>
    <name type="common">Barrel medic</name>
    <name type="synonym">Medicago tribuloides</name>
    <dbReference type="NCBI Taxonomy" id="3880"/>
    <lineage>
        <taxon>Eukaryota</taxon>
        <taxon>Viridiplantae</taxon>
        <taxon>Streptophyta</taxon>
        <taxon>Embryophyta</taxon>
        <taxon>Tracheophyta</taxon>
        <taxon>Spermatophyta</taxon>
        <taxon>Magnoliopsida</taxon>
        <taxon>eudicotyledons</taxon>
        <taxon>Gunneridae</taxon>
        <taxon>Pentapetalae</taxon>
        <taxon>rosids</taxon>
        <taxon>fabids</taxon>
        <taxon>Fabales</taxon>
        <taxon>Fabaceae</taxon>
        <taxon>Papilionoideae</taxon>
        <taxon>50 kb inversion clade</taxon>
        <taxon>NPAAA clade</taxon>
        <taxon>Hologalegina</taxon>
        <taxon>IRL clade</taxon>
        <taxon>Trifolieae</taxon>
        <taxon>Medicago</taxon>
    </lineage>
</organism>
<evidence type="ECO:0000313" key="1">
    <source>
        <dbReference type="EMBL" id="RHN78731.1"/>
    </source>
</evidence>
<dbReference type="EMBL" id="PSQE01000001">
    <property type="protein sequence ID" value="RHN78731.1"/>
    <property type="molecule type" value="Genomic_DNA"/>
</dbReference>
<sequence>MSTMRFYEYLPHEYSFACYLAYIYDLSPYDSMILNMVSERYPRKEDEDDAFVDDSDEDAVSVEDSAAIVISVEDSDELVISVEDSDEVIVSDEDSSEIPAEFDSSYFITFHDSDLIFGSLGQASDVVSVSPLKLITPLIEGKSFKIGEIDCVLSDSEFVTEEEQQSSNIPFEGLPSSIMCQHGNDVDQILHCRKIKKSVRLAAMVLQTYEIASACTTAA</sequence>
<comment type="caution">
    <text evidence="1">The sequence shown here is derived from an EMBL/GenBank/DDBJ whole genome shotgun (WGS) entry which is preliminary data.</text>
</comment>
<name>A0A396JPW3_MEDTR</name>
<evidence type="ECO:0000313" key="2">
    <source>
        <dbReference type="Proteomes" id="UP000265566"/>
    </source>
</evidence>